<reference evidence="1 2" key="2">
    <citation type="journal article" date="2022" name="Mol. Ecol. Resour.">
        <title>The genomes of chicory, endive, great burdock and yacon provide insights into Asteraceae paleo-polyploidization history and plant inulin production.</title>
        <authorList>
            <person name="Fan W."/>
            <person name="Wang S."/>
            <person name="Wang H."/>
            <person name="Wang A."/>
            <person name="Jiang F."/>
            <person name="Liu H."/>
            <person name="Zhao H."/>
            <person name="Xu D."/>
            <person name="Zhang Y."/>
        </authorList>
    </citation>
    <scope>NUCLEOTIDE SEQUENCE [LARGE SCALE GENOMIC DNA]</scope>
    <source>
        <strain evidence="2">cv. Punajuju</strain>
        <tissue evidence="1">Leaves</tissue>
    </source>
</reference>
<proteinExistence type="predicted"/>
<protein>
    <submittedName>
        <fullName evidence="1">Uncharacterized protein</fullName>
    </submittedName>
</protein>
<comment type="caution">
    <text evidence="1">The sequence shown here is derived from an EMBL/GenBank/DDBJ whole genome shotgun (WGS) entry which is preliminary data.</text>
</comment>
<accession>A0ACB9G8G9</accession>
<keyword evidence="2" id="KW-1185">Reference proteome</keyword>
<evidence type="ECO:0000313" key="1">
    <source>
        <dbReference type="EMBL" id="KAI3779358.1"/>
    </source>
</evidence>
<name>A0ACB9G8G9_CICIN</name>
<evidence type="ECO:0000313" key="2">
    <source>
        <dbReference type="Proteomes" id="UP001055811"/>
    </source>
</evidence>
<sequence length="385" mass="43695">MSSDQLSEISAKLDLLLQSQVHPSVSDWQSQLNAHKDSVDTLITENVNLMGKITFLIEKSEAQMRDSTTSIGRLENDVLKFTQDFRDAHVRNNENMQQVISNFCTSLKNEKEALSTLHSELKQQYSEWVSSMDTKVDKLRTDLASENYLMDKLATKETKIQLLKSDLRHKSAILTSALSQNKAVRSGVSEIDSFLHRIVEDNDPILNPQVRRHLTLKLHPVFNLLAALKGVSKSFASPKQGGDETNEESTFNQETPKKNSNEESTFNQETPKKNSNEESTFNQETLKKNSPIKTNENAEGSAGPSKDKGKKIVEEQESDKDAAKSTREKEINEILNHTRKLDVEEAAKREAELLLKTQMSLFPPWHYKRMTMEAITEPVENCFNQ</sequence>
<dbReference type="EMBL" id="CM042010">
    <property type="protein sequence ID" value="KAI3779358.1"/>
    <property type="molecule type" value="Genomic_DNA"/>
</dbReference>
<dbReference type="Proteomes" id="UP001055811">
    <property type="component" value="Linkage Group LG02"/>
</dbReference>
<gene>
    <name evidence="1" type="ORF">L2E82_09073</name>
</gene>
<reference evidence="2" key="1">
    <citation type="journal article" date="2022" name="Mol. Ecol. Resour.">
        <title>The genomes of chicory, endive, great burdock and yacon provide insights into Asteraceae palaeo-polyploidization history and plant inulin production.</title>
        <authorList>
            <person name="Fan W."/>
            <person name="Wang S."/>
            <person name="Wang H."/>
            <person name="Wang A."/>
            <person name="Jiang F."/>
            <person name="Liu H."/>
            <person name="Zhao H."/>
            <person name="Xu D."/>
            <person name="Zhang Y."/>
        </authorList>
    </citation>
    <scope>NUCLEOTIDE SEQUENCE [LARGE SCALE GENOMIC DNA]</scope>
    <source>
        <strain evidence="2">cv. Punajuju</strain>
    </source>
</reference>
<organism evidence="1 2">
    <name type="scientific">Cichorium intybus</name>
    <name type="common">Chicory</name>
    <dbReference type="NCBI Taxonomy" id="13427"/>
    <lineage>
        <taxon>Eukaryota</taxon>
        <taxon>Viridiplantae</taxon>
        <taxon>Streptophyta</taxon>
        <taxon>Embryophyta</taxon>
        <taxon>Tracheophyta</taxon>
        <taxon>Spermatophyta</taxon>
        <taxon>Magnoliopsida</taxon>
        <taxon>eudicotyledons</taxon>
        <taxon>Gunneridae</taxon>
        <taxon>Pentapetalae</taxon>
        <taxon>asterids</taxon>
        <taxon>campanulids</taxon>
        <taxon>Asterales</taxon>
        <taxon>Asteraceae</taxon>
        <taxon>Cichorioideae</taxon>
        <taxon>Cichorieae</taxon>
        <taxon>Cichoriinae</taxon>
        <taxon>Cichorium</taxon>
    </lineage>
</organism>